<protein>
    <submittedName>
        <fullName evidence="2">YybH family protein</fullName>
    </submittedName>
</protein>
<sequence length="146" mass="16051">MTERDDPFPNTLDAYAGAVRRKDVEAFLALYADDVLLFDLWGTWSVRGIDAWRAAVSEWFSSLGDEYVVVRAEQPASTVCGDLAVGHAILTYTAFAADGRELRSLDNRLTMALRCLDGGWKIVHEHTSAPLDHASAKAMLQRPPGA</sequence>
<accession>A0ABV9QU83</accession>
<evidence type="ECO:0000259" key="1">
    <source>
        <dbReference type="Pfam" id="PF13474"/>
    </source>
</evidence>
<dbReference type="InterPro" id="IPR032710">
    <property type="entry name" value="NTF2-like_dom_sf"/>
</dbReference>
<dbReference type="Gene3D" id="3.10.450.50">
    <property type="match status" value="1"/>
</dbReference>
<comment type="caution">
    <text evidence="2">The sequence shown here is derived from an EMBL/GenBank/DDBJ whole genome shotgun (WGS) entry which is preliminary data.</text>
</comment>
<feature type="domain" description="SnoaL-like" evidence="1">
    <location>
        <begin position="11"/>
        <end position="131"/>
    </location>
</feature>
<reference evidence="3" key="1">
    <citation type="journal article" date="2019" name="Int. J. Syst. Evol. Microbiol.">
        <title>The Global Catalogue of Microorganisms (GCM) 10K type strain sequencing project: providing services to taxonomists for standard genome sequencing and annotation.</title>
        <authorList>
            <consortium name="The Broad Institute Genomics Platform"/>
            <consortium name="The Broad Institute Genome Sequencing Center for Infectious Disease"/>
            <person name="Wu L."/>
            <person name="Ma J."/>
        </authorList>
    </citation>
    <scope>NUCLEOTIDE SEQUENCE [LARGE SCALE GENOMIC DNA]</scope>
    <source>
        <strain evidence="3">CCUG 30340</strain>
    </source>
</reference>
<evidence type="ECO:0000313" key="2">
    <source>
        <dbReference type="EMBL" id="MFC4820930.1"/>
    </source>
</evidence>
<dbReference type="RefSeq" id="WP_380021079.1">
    <property type="nucleotide sequence ID" value="NZ_JBHSHD010000008.1"/>
</dbReference>
<dbReference type="Pfam" id="PF13474">
    <property type="entry name" value="SnoaL_3"/>
    <property type="match status" value="1"/>
</dbReference>
<dbReference type="InterPro" id="IPR037401">
    <property type="entry name" value="SnoaL-like"/>
</dbReference>
<dbReference type="Proteomes" id="UP001595886">
    <property type="component" value="Unassembled WGS sequence"/>
</dbReference>
<gene>
    <name evidence="2" type="ORF">ACFO6Q_11375</name>
</gene>
<dbReference type="SUPFAM" id="SSF54427">
    <property type="entry name" value="NTF2-like"/>
    <property type="match status" value="1"/>
</dbReference>
<name>A0ABV9QU83_9GAMM</name>
<evidence type="ECO:0000313" key="3">
    <source>
        <dbReference type="Proteomes" id="UP001595886"/>
    </source>
</evidence>
<keyword evidence="3" id="KW-1185">Reference proteome</keyword>
<dbReference type="EMBL" id="JBHSHD010000008">
    <property type="protein sequence ID" value="MFC4820930.1"/>
    <property type="molecule type" value="Genomic_DNA"/>
</dbReference>
<organism evidence="2 3">
    <name type="scientific">Dokdonella ginsengisoli</name>
    <dbReference type="NCBI Taxonomy" id="363846"/>
    <lineage>
        <taxon>Bacteria</taxon>
        <taxon>Pseudomonadati</taxon>
        <taxon>Pseudomonadota</taxon>
        <taxon>Gammaproteobacteria</taxon>
        <taxon>Lysobacterales</taxon>
        <taxon>Rhodanobacteraceae</taxon>
        <taxon>Dokdonella</taxon>
    </lineage>
</organism>
<proteinExistence type="predicted"/>